<evidence type="ECO:0000256" key="1">
    <source>
        <dbReference type="SAM" id="MobiDB-lite"/>
    </source>
</evidence>
<dbReference type="AlphaFoldDB" id="A0A7M5X5Y3"/>
<dbReference type="Proteomes" id="UP000594262">
    <property type="component" value="Unplaced"/>
</dbReference>
<sequence length="552" mass="61736">MTATDKTTVLVLFFFHVAFTAIIDVDRDFHDYNDRFTLGSLKEYQYKCNSKGGHKCECYYRGTYFSPEGEQAMCQRDGACPNKHRSTISTYRMGQTITTTLTNQQQSGIQKILFWTLINGREAGTFIDYTSQALQYFKIKTDGKLSISGIPTTWGGQVIQIVYTDGSCYFIKIAGSIQYPYDFSKLFPTQPTTQSPTKTTLKIITTKRTSTTVITTTTPTTTTMKPSPTTDAKTIFTTIPKTSVTTKSPLKSSSLPVTTSSDKTSSPPSAGQSESDTTTPLSDNKPLVIALIVTTIIILMLTALLIIVCRKRFHNDKGPEGSINYKGDQAVYVSPTENKCEENPGFYAESQDLRNPLYKSRKVGVNNQPKVETNLYEDYDNPEMYETFETTVYDNEKSGSTGRNVRPVTQVGYDYVDDSIAPKNSLKKVDDSSTVGYATLTNVPENIYADTTQPTVGQNIAHEPVDYKNTEGLVPGYAVLNKMSENIYEETVREETRNDYSLLAGTTPQEAYAALENSKYATLEENRFQQENYETLTSKDKNQKSFSKYVGW</sequence>
<name>A0A7M5X5Y3_9CNID</name>
<dbReference type="EnsemblMetazoa" id="CLYHEMT018047.1">
    <property type="protein sequence ID" value="CLYHEMP018047.1"/>
    <property type="gene ID" value="CLYHEMG018047"/>
</dbReference>
<keyword evidence="2" id="KW-1133">Transmembrane helix</keyword>
<evidence type="ECO:0000313" key="5">
    <source>
        <dbReference type="Proteomes" id="UP000594262"/>
    </source>
</evidence>
<feature type="region of interest" description="Disordered" evidence="1">
    <location>
        <begin position="244"/>
        <end position="281"/>
    </location>
</feature>
<organism evidence="4 5">
    <name type="scientific">Clytia hemisphaerica</name>
    <dbReference type="NCBI Taxonomy" id="252671"/>
    <lineage>
        <taxon>Eukaryota</taxon>
        <taxon>Metazoa</taxon>
        <taxon>Cnidaria</taxon>
        <taxon>Hydrozoa</taxon>
        <taxon>Hydroidolina</taxon>
        <taxon>Leptothecata</taxon>
        <taxon>Obeliida</taxon>
        <taxon>Clytiidae</taxon>
        <taxon>Clytia</taxon>
    </lineage>
</organism>
<evidence type="ECO:0000256" key="2">
    <source>
        <dbReference type="SAM" id="Phobius"/>
    </source>
</evidence>
<feature type="transmembrane region" description="Helical" evidence="2">
    <location>
        <begin position="287"/>
        <end position="308"/>
    </location>
</feature>
<protein>
    <recommendedName>
        <fullName evidence="6">Cnidarian restricted protein</fullName>
    </recommendedName>
</protein>
<dbReference type="GeneID" id="136799996"/>
<evidence type="ECO:0000313" key="4">
    <source>
        <dbReference type="EnsemblMetazoa" id="CLYHEMP018047.1"/>
    </source>
</evidence>
<keyword evidence="3" id="KW-0732">Signal</keyword>
<feature type="signal peptide" evidence="3">
    <location>
        <begin position="1"/>
        <end position="20"/>
    </location>
</feature>
<proteinExistence type="predicted"/>
<feature type="chain" id="PRO_5029649483" description="Cnidarian restricted protein" evidence="3">
    <location>
        <begin position="21"/>
        <end position="552"/>
    </location>
</feature>
<keyword evidence="2" id="KW-0472">Membrane</keyword>
<reference evidence="4" key="1">
    <citation type="submission" date="2021-01" db="UniProtKB">
        <authorList>
            <consortium name="EnsemblMetazoa"/>
        </authorList>
    </citation>
    <scope>IDENTIFICATION</scope>
</reference>
<keyword evidence="2" id="KW-0812">Transmembrane</keyword>
<evidence type="ECO:0000256" key="3">
    <source>
        <dbReference type="SAM" id="SignalP"/>
    </source>
</evidence>
<feature type="compositionally biased region" description="Polar residues" evidence="1">
    <location>
        <begin position="244"/>
        <end position="255"/>
    </location>
</feature>
<accession>A0A7M5X5Y3</accession>
<feature type="compositionally biased region" description="Low complexity" evidence="1">
    <location>
        <begin position="256"/>
        <end position="269"/>
    </location>
</feature>
<dbReference type="RefSeq" id="XP_066912721.1">
    <property type="nucleotide sequence ID" value="XM_067056620.1"/>
</dbReference>
<keyword evidence="5" id="KW-1185">Reference proteome</keyword>
<feature type="compositionally biased region" description="Polar residues" evidence="1">
    <location>
        <begin position="270"/>
        <end position="281"/>
    </location>
</feature>
<evidence type="ECO:0008006" key="6">
    <source>
        <dbReference type="Google" id="ProtNLM"/>
    </source>
</evidence>